<dbReference type="Gene3D" id="3.40.50.300">
    <property type="entry name" value="P-loop containing nucleotide triphosphate hydrolases"/>
    <property type="match status" value="1"/>
</dbReference>
<organism evidence="4 5">
    <name type="scientific">Halogeometricum rufum</name>
    <dbReference type="NCBI Taxonomy" id="553469"/>
    <lineage>
        <taxon>Archaea</taxon>
        <taxon>Methanobacteriati</taxon>
        <taxon>Methanobacteriota</taxon>
        <taxon>Stenosarchaea group</taxon>
        <taxon>Halobacteria</taxon>
        <taxon>Halobacteriales</taxon>
        <taxon>Haloferacaceae</taxon>
        <taxon>Halogeometricum</taxon>
    </lineage>
</organism>
<feature type="domain" description="Helicase C-terminal" evidence="3">
    <location>
        <begin position="767"/>
        <end position="935"/>
    </location>
</feature>
<dbReference type="CDD" id="cd18793">
    <property type="entry name" value="SF2_C_SNF"/>
    <property type="match status" value="1"/>
</dbReference>
<name>A0A1I6G8Q4_9EURY</name>
<feature type="domain" description="Helicase ATP-binding" evidence="2">
    <location>
        <begin position="272"/>
        <end position="438"/>
    </location>
</feature>
<dbReference type="GO" id="GO:0016787">
    <property type="term" value="F:hydrolase activity"/>
    <property type="evidence" value="ECO:0007669"/>
    <property type="project" value="UniProtKB-KW"/>
</dbReference>
<evidence type="ECO:0000313" key="4">
    <source>
        <dbReference type="EMBL" id="SFR38564.1"/>
    </source>
</evidence>
<evidence type="ECO:0000256" key="1">
    <source>
        <dbReference type="ARBA" id="ARBA00022801"/>
    </source>
</evidence>
<dbReference type="EMBL" id="FOYT01000001">
    <property type="protein sequence ID" value="SFR38564.1"/>
    <property type="molecule type" value="Genomic_DNA"/>
</dbReference>
<dbReference type="GO" id="GO:0140097">
    <property type="term" value="F:catalytic activity, acting on DNA"/>
    <property type="evidence" value="ECO:0007669"/>
    <property type="project" value="UniProtKB-ARBA"/>
</dbReference>
<dbReference type="SMART" id="SM00490">
    <property type="entry name" value="HELICc"/>
    <property type="match status" value="1"/>
</dbReference>
<dbReference type="OrthoDB" id="6396at2157"/>
<dbReference type="GO" id="GO:0120545">
    <property type="term" value="F:nucleic acid conformation isomerase activity"/>
    <property type="evidence" value="ECO:0007669"/>
    <property type="project" value="UniProtKB-ARBA"/>
</dbReference>
<sequence>MPGDLERLIDNRGQTLADTFDSLVPESQEIRIATGYFYLSGFDLVDESLNHLHGTNEDEQAPLRILMGNETDRRTADEIDEGMTLRETFRKRLDEDISVLNSAQLEQVDQLREYIEQGVVDVRVRLTDDGYFHAKGASFHTAARTEDGYPATDEPAAVVGSSNFTHSGHTRNIELNLTTEESDDVAAFDEWYDSQWANSEEFSLDIIDVIQQNDNYQDWKASNGGESETFGTEIEPFELYKLVAYDALGGNIDERLDSPLYHFQAVGYESAREKLGNYNGCIVSDSVGLGKSFIGGELLRDYRLNNERCLLIVPANLTDQWSDLLQDATDEDGNPFFNLDVDGTHLDIMSISKFQNLTYETLQEFKQQWDVVLIDEAHRFRNHGKWAPSPDDEDDYKGTRRHANIRELRGKTMIMLTATPINNSARDLQNLISLFTDENELRNKANLDFNAFDEYVQQSEDRKEIVSGKQEASDERLAKINDQLQDRSEEISKILNEIMVLRSRKHVKDSIIESDDIDMSFKPPKVTREEYQLPGAYRPVYDNLPEVIDALHLPHITVRNPQSGGTLKALFKLNLLKRLESSTYAFVQSIKTLYDSETALLRALEELPSDEHIERLRALQVGLDSDEEAPVTLAEFVGSEREANQIEETLEEFGFDTGAIRSDGSSDELEDATIGDVVRYVREDITLLAYFLAIFISQISEEPGRLSDLSVGVNQWLGQNGLAGIPDVPEDEINPRIYPARDPEGVIKETKEFYEEVFRLQRFRDPKIDELCEVIEKHDKKILIFTQYRATADYVYESLRRKSSRVTDANSAVVKGGDDNKQEVIKRFAPEASGYQRTLAESGESELQYVVATDTLSEGVNLQDVQVVVNYDLPWNPMRIVQRVGRIDRIGNTDDKFVHNFFPDGDIEAAIKLLERLQAKISDIALIVGKENNILDPNENAALEKAGIETEKTIGEIEVEEIGESLERTRSVEDYNELDDVSTNPLLRNAGSDERAALERLELRRQLVETYDLEPEDFDFAVDYFDTPPQERDPLYTVYQNSPETVNPGVFGLAHLWFDDGSSPPLGRTRRALYHATGQDDVEEVAKVRRLGIAPETQSVGVDLGSGDIQSLKERIDDELEGRLEEIQAGQVGGAFKQGDKISVEQEKLLQYLELRLMNNTEVVTGPGGDPTEVGEWAEQLHERLNGVLLANTDEDYELRQRFRIEGKALTDWETEAFLAELHNFLEEFIEENPDFQSTLAGASSAAAGIFCWGIVTAR</sequence>
<dbReference type="InterPro" id="IPR027417">
    <property type="entry name" value="P-loop_NTPase"/>
</dbReference>
<dbReference type="SUPFAM" id="SSF56024">
    <property type="entry name" value="Phospholipase D/nuclease"/>
    <property type="match status" value="1"/>
</dbReference>
<evidence type="ECO:0000259" key="3">
    <source>
        <dbReference type="PROSITE" id="PS51194"/>
    </source>
</evidence>
<dbReference type="SUPFAM" id="SSF52540">
    <property type="entry name" value="P-loop containing nucleoside triphosphate hydrolases"/>
    <property type="match status" value="2"/>
</dbReference>
<dbReference type="Pfam" id="PF13091">
    <property type="entry name" value="PLDc_2"/>
    <property type="match status" value="1"/>
</dbReference>
<dbReference type="InterPro" id="IPR000330">
    <property type="entry name" value="SNF2_N"/>
</dbReference>
<dbReference type="PANTHER" id="PTHR45766">
    <property type="entry name" value="DNA ANNEALING HELICASE AND ENDONUCLEASE ZRANB3 FAMILY MEMBER"/>
    <property type="match status" value="1"/>
</dbReference>
<dbReference type="AlphaFoldDB" id="A0A1I6G8Q4"/>
<dbReference type="RefSeq" id="WP_089804707.1">
    <property type="nucleotide sequence ID" value="NZ_FOYT01000001.1"/>
</dbReference>
<dbReference type="Gene3D" id="3.30.870.10">
    <property type="entry name" value="Endonuclease Chain A"/>
    <property type="match status" value="1"/>
</dbReference>
<protein>
    <submittedName>
        <fullName evidence="4">PLD-like domain-containing protein</fullName>
    </submittedName>
</protein>
<keyword evidence="1" id="KW-0378">Hydrolase</keyword>
<proteinExistence type="predicted"/>
<dbReference type="Gene3D" id="3.40.50.10810">
    <property type="entry name" value="Tandem AAA-ATPase domain"/>
    <property type="match status" value="1"/>
</dbReference>
<dbReference type="InterPro" id="IPR001650">
    <property type="entry name" value="Helicase_C-like"/>
</dbReference>
<accession>A0A1I6G8Q4</accession>
<dbReference type="STRING" id="553469.SAMN04487947_0747"/>
<evidence type="ECO:0000259" key="2">
    <source>
        <dbReference type="PROSITE" id="PS51192"/>
    </source>
</evidence>
<dbReference type="Proteomes" id="UP000198531">
    <property type="component" value="Unassembled WGS sequence"/>
</dbReference>
<dbReference type="SMART" id="SM00487">
    <property type="entry name" value="DEXDc"/>
    <property type="match status" value="1"/>
</dbReference>
<dbReference type="Pfam" id="PF00176">
    <property type="entry name" value="SNF2-rel_dom"/>
    <property type="match status" value="1"/>
</dbReference>
<dbReference type="PROSITE" id="PS51192">
    <property type="entry name" value="HELICASE_ATP_BIND_1"/>
    <property type="match status" value="1"/>
</dbReference>
<dbReference type="InterPro" id="IPR025202">
    <property type="entry name" value="PLD-like_dom"/>
</dbReference>
<dbReference type="InterPro" id="IPR014001">
    <property type="entry name" value="Helicase_ATP-bd"/>
</dbReference>
<keyword evidence="5" id="KW-1185">Reference proteome</keyword>
<evidence type="ECO:0000313" key="5">
    <source>
        <dbReference type="Proteomes" id="UP000198531"/>
    </source>
</evidence>
<dbReference type="InterPro" id="IPR038718">
    <property type="entry name" value="SNF2-like_sf"/>
</dbReference>
<dbReference type="GO" id="GO:0005524">
    <property type="term" value="F:ATP binding"/>
    <property type="evidence" value="ECO:0007669"/>
    <property type="project" value="InterPro"/>
</dbReference>
<dbReference type="PROSITE" id="PS51194">
    <property type="entry name" value="HELICASE_CTER"/>
    <property type="match status" value="1"/>
</dbReference>
<dbReference type="PANTHER" id="PTHR45766:SF6">
    <property type="entry name" value="SWI_SNF-RELATED MATRIX-ASSOCIATED ACTIN-DEPENDENT REGULATOR OF CHROMATIN SUBFAMILY A-LIKE PROTEIN 1"/>
    <property type="match status" value="1"/>
</dbReference>
<dbReference type="Pfam" id="PF00271">
    <property type="entry name" value="Helicase_C"/>
    <property type="match status" value="1"/>
</dbReference>
<reference evidence="5" key="1">
    <citation type="submission" date="2016-10" db="EMBL/GenBank/DDBJ databases">
        <authorList>
            <person name="Varghese N."/>
            <person name="Submissions S."/>
        </authorList>
    </citation>
    <scope>NUCLEOTIDE SEQUENCE [LARGE SCALE GENOMIC DNA]</scope>
    <source>
        <strain evidence="5">CGMCC 1.7736</strain>
    </source>
</reference>
<dbReference type="InterPro" id="IPR049730">
    <property type="entry name" value="SNF2/RAD54-like_C"/>
</dbReference>
<gene>
    <name evidence="4" type="ORF">SAMN04487947_0747</name>
</gene>